<protein>
    <submittedName>
        <fullName evidence="1">Uncharacterized protein</fullName>
    </submittedName>
</protein>
<gene>
    <name evidence="1" type="ORF">LTRI10_LOCUS5010</name>
</gene>
<proteinExistence type="predicted"/>
<dbReference type="Proteomes" id="UP001497516">
    <property type="component" value="Chromosome 1"/>
</dbReference>
<evidence type="ECO:0000313" key="1">
    <source>
        <dbReference type="EMBL" id="CAL1357375.1"/>
    </source>
</evidence>
<dbReference type="AlphaFoldDB" id="A0AAV2CM16"/>
<accession>A0AAV2CM16</accession>
<keyword evidence="2" id="KW-1185">Reference proteome</keyword>
<reference evidence="1 2" key="1">
    <citation type="submission" date="2024-04" db="EMBL/GenBank/DDBJ databases">
        <authorList>
            <person name="Fracassetti M."/>
        </authorList>
    </citation>
    <scope>NUCLEOTIDE SEQUENCE [LARGE SCALE GENOMIC DNA]</scope>
</reference>
<evidence type="ECO:0000313" key="2">
    <source>
        <dbReference type="Proteomes" id="UP001497516"/>
    </source>
</evidence>
<dbReference type="EMBL" id="OZ034813">
    <property type="protein sequence ID" value="CAL1357375.1"/>
    <property type="molecule type" value="Genomic_DNA"/>
</dbReference>
<name>A0AAV2CM16_9ROSI</name>
<organism evidence="1 2">
    <name type="scientific">Linum trigynum</name>
    <dbReference type="NCBI Taxonomy" id="586398"/>
    <lineage>
        <taxon>Eukaryota</taxon>
        <taxon>Viridiplantae</taxon>
        <taxon>Streptophyta</taxon>
        <taxon>Embryophyta</taxon>
        <taxon>Tracheophyta</taxon>
        <taxon>Spermatophyta</taxon>
        <taxon>Magnoliopsida</taxon>
        <taxon>eudicotyledons</taxon>
        <taxon>Gunneridae</taxon>
        <taxon>Pentapetalae</taxon>
        <taxon>rosids</taxon>
        <taxon>fabids</taxon>
        <taxon>Malpighiales</taxon>
        <taxon>Linaceae</taxon>
        <taxon>Linum</taxon>
    </lineage>
</organism>
<sequence>MCGHSLSLQLRGFTINRKSSAASHCIQHSASSVQHHIARNLEIDPRKRSDQASPRVPLNTSLMSWGRWDYSDVDLFMKWRVIGRPASSFHY</sequence>